<dbReference type="GO" id="GO:0003700">
    <property type="term" value="F:DNA-binding transcription factor activity"/>
    <property type="evidence" value="ECO:0007669"/>
    <property type="project" value="TreeGrafter"/>
</dbReference>
<dbReference type="PROSITE" id="PS01081">
    <property type="entry name" value="HTH_TETR_1"/>
    <property type="match status" value="1"/>
</dbReference>
<dbReference type="InterPro" id="IPR009057">
    <property type="entry name" value="Homeodomain-like_sf"/>
</dbReference>
<dbReference type="GO" id="GO:0000976">
    <property type="term" value="F:transcription cis-regulatory region binding"/>
    <property type="evidence" value="ECO:0007669"/>
    <property type="project" value="TreeGrafter"/>
</dbReference>
<dbReference type="EMBL" id="CP001802">
    <property type="protein sequence ID" value="ACY23638.1"/>
    <property type="molecule type" value="Genomic_DNA"/>
</dbReference>
<reference evidence="7" key="1">
    <citation type="submission" date="2009-10" db="EMBL/GenBank/DDBJ databases">
        <title>The complete chromosome of Gordonia bronchialis DSM 43247.</title>
        <authorList>
            <consortium name="US DOE Joint Genome Institute (JGI-PGF)"/>
            <person name="Lucas S."/>
            <person name="Copeland A."/>
            <person name="Lapidus A."/>
            <person name="Glavina del Rio T."/>
            <person name="Dalin E."/>
            <person name="Tice H."/>
            <person name="Bruce D."/>
            <person name="Goodwin L."/>
            <person name="Pitluck S."/>
            <person name="Kyrpides N."/>
            <person name="Mavromatis K."/>
            <person name="Ivanova N."/>
            <person name="Ovchinnikova G."/>
            <person name="Saunders E."/>
            <person name="Brettin T."/>
            <person name="Detter J.C."/>
            <person name="Han C."/>
            <person name="Larimer F."/>
            <person name="Land M."/>
            <person name="Hauser L."/>
            <person name="Markowitz V."/>
            <person name="Cheng J.-F."/>
            <person name="Hugenholtz P."/>
            <person name="Woyke T."/>
            <person name="Wu D."/>
            <person name="Jando M."/>
            <person name="Schneider S."/>
            <person name="Goeker M."/>
            <person name="Klenk H.-P."/>
            <person name="Eisen J.A."/>
        </authorList>
    </citation>
    <scope>NUCLEOTIDE SEQUENCE [LARGE SCALE GENOMIC DNA]</scope>
    <source>
        <strain evidence="7">ATCC 25592 / DSM 43247 / BCRC 13721 / JCM 3198 / KCTC 3076 / NBRC 16047 / NCTC 10667</strain>
    </source>
</reference>
<evidence type="ECO:0000256" key="2">
    <source>
        <dbReference type="ARBA" id="ARBA00023125"/>
    </source>
</evidence>
<keyword evidence="1" id="KW-0805">Transcription regulation</keyword>
<dbReference type="InterPro" id="IPR001647">
    <property type="entry name" value="HTH_TetR"/>
</dbReference>
<feature type="DNA-binding region" description="H-T-H motif" evidence="4">
    <location>
        <begin position="232"/>
        <end position="251"/>
    </location>
</feature>
<dbReference type="Proteomes" id="UP000001219">
    <property type="component" value="Chromosome"/>
</dbReference>
<dbReference type="AlphaFoldDB" id="D0L6S8"/>
<dbReference type="PRINTS" id="PR00455">
    <property type="entry name" value="HTHTETR"/>
</dbReference>
<dbReference type="OrthoDB" id="4456617at2"/>
<dbReference type="Gene3D" id="1.10.357.10">
    <property type="entry name" value="Tetracycline Repressor, domain 2"/>
    <property type="match status" value="2"/>
</dbReference>
<dbReference type="eggNOG" id="COG1309">
    <property type="taxonomic scope" value="Bacteria"/>
</dbReference>
<accession>D0L6S8</accession>
<evidence type="ECO:0000256" key="3">
    <source>
        <dbReference type="ARBA" id="ARBA00023163"/>
    </source>
</evidence>
<reference evidence="6 7" key="2">
    <citation type="journal article" date="2010" name="Stand. Genomic Sci.">
        <title>Complete genome sequence of Gordonia bronchialis type strain (3410).</title>
        <authorList>
            <person name="Ivanova N."/>
            <person name="Sikorski J."/>
            <person name="Jando M."/>
            <person name="Lapidus A."/>
            <person name="Nolan M."/>
            <person name="Lucas S."/>
            <person name="Del Rio T.G."/>
            <person name="Tice H."/>
            <person name="Copeland A."/>
            <person name="Cheng J.F."/>
            <person name="Chen F."/>
            <person name="Bruce D."/>
            <person name="Goodwin L."/>
            <person name="Pitluck S."/>
            <person name="Mavromatis K."/>
            <person name="Ovchinnikova G."/>
            <person name="Pati A."/>
            <person name="Chen A."/>
            <person name="Palaniappan K."/>
            <person name="Land M."/>
            <person name="Hauser L."/>
            <person name="Chang Y.J."/>
            <person name="Jeffries C.D."/>
            <person name="Chain P."/>
            <person name="Saunders E."/>
            <person name="Han C."/>
            <person name="Detter J.C."/>
            <person name="Brettin T."/>
            <person name="Rohde M."/>
            <person name="Goker M."/>
            <person name="Bristow J."/>
            <person name="Eisen J.A."/>
            <person name="Markowitz V."/>
            <person name="Hugenholtz P."/>
            <person name="Klenk H.P."/>
            <person name="Kyrpides N.C."/>
        </authorList>
    </citation>
    <scope>NUCLEOTIDE SEQUENCE [LARGE SCALE GENOMIC DNA]</scope>
    <source>
        <strain evidence="7">ATCC 25592 / DSM 43247 / BCRC 13721 / JCM 3198 / KCTC 3076 / NBRC 16047 / NCTC 10667</strain>
    </source>
</reference>
<name>D0L6S8_GORB4</name>
<dbReference type="HOGENOM" id="CLU_055812_0_0_11"/>
<evidence type="ECO:0000256" key="1">
    <source>
        <dbReference type="ARBA" id="ARBA00023015"/>
    </source>
</evidence>
<feature type="domain" description="HTH tetR-type" evidence="5">
    <location>
        <begin position="209"/>
        <end position="269"/>
    </location>
</feature>
<dbReference type="RefSeq" id="WP_012836123.1">
    <property type="nucleotide sequence ID" value="NC_013441.1"/>
</dbReference>
<evidence type="ECO:0000313" key="7">
    <source>
        <dbReference type="Proteomes" id="UP000001219"/>
    </source>
</evidence>
<keyword evidence="2 4" id="KW-0238">DNA-binding</keyword>
<dbReference type="InterPro" id="IPR023772">
    <property type="entry name" value="DNA-bd_HTH_TetR-type_CS"/>
</dbReference>
<feature type="domain" description="HTH tetR-type" evidence="5">
    <location>
        <begin position="13"/>
        <end position="73"/>
    </location>
</feature>
<keyword evidence="3" id="KW-0804">Transcription</keyword>
<organism evidence="6 7">
    <name type="scientific">Gordonia bronchialis (strain ATCC 25592 / DSM 43247 / BCRC 13721 / JCM 3198 / KCTC 3076 / NBRC 16047 / NCTC 10667)</name>
    <name type="common">Rhodococcus bronchialis</name>
    <dbReference type="NCBI Taxonomy" id="526226"/>
    <lineage>
        <taxon>Bacteria</taxon>
        <taxon>Bacillati</taxon>
        <taxon>Actinomycetota</taxon>
        <taxon>Actinomycetes</taxon>
        <taxon>Mycobacteriales</taxon>
        <taxon>Gordoniaceae</taxon>
        <taxon>Gordonia</taxon>
    </lineage>
</organism>
<dbReference type="PROSITE" id="PS50977">
    <property type="entry name" value="HTH_TETR_2"/>
    <property type="match status" value="2"/>
</dbReference>
<keyword evidence="7" id="KW-1185">Reference proteome</keyword>
<dbReference type="SUPFAM" id="SSF46689">
    <property type="entry name" value="Homeodomain-like"/>
    <property type="match status" value="2"/>
</dbReference>
<dbReference type="Pfam" id="PF00440">
    <property type="entry name" value="TetR_N"/>
    <property type="match status" value="2"/>
</dbReference>
<evidence type="ECO:0000259" key="5">
    <source>
        <dbReference type="PROSITE" id="PS50977"/>
    </source>
</evidence>
<dbReference type="PANTHER" id="PTHR30055:SF234">
    <property type="entry name" value="HTH-TYPE TRANSCRIPTIONAL REGULATOR BETI"/>
    <property type="match status" value="1"/>
</dbReference>
<protein>
    <submittedName>
        <fullName evidence="6">Regulatory protein TetR</fullName>
    </submittedName>
</protein>
<dbReference type="PANTHER" id="PTHR30055">
    <property type="entry name" value="HTH-TYPE TRANSCRIPTIONAL REGULATOR RUTR"/>
    <property type="match status" value="1"/>
</dbReference>
<evidence type="ECO:0000256" key="4">
    <source>
        <dbReference type="PROSITE-ProRule" id="PRU00335"/>
    </source>
</evidence>
<feature type="DNA-binding region" description="H-T-H motif" evidence="4">
    <location>
        <begin position="36"/>
        <end position="55"/>
    </location>
</feature>
<sequence>MPAQKPSGRTRGADTKRQLVASAAELFLRRGYPQVSLADIARSAGVTAPSVYRHFDDKQALLEAAVLAGVDELEVCTERALADGADTDELIASVCTLGVQRPQAASLWRWTSNYLTVEQNKQVALRTREVIGKWASALADGRDDLTDREAVQLAWASLSVCGSLTVHHSRMSAARAREELEKMIRRVVALRPASAPALDVAAPVAAVTATRRDEILDAAAELFAARGYTDVGIDEIGAAVGIAGPSVYKHFPSKLAILVGIGQRSAMWLEAGVIASFAATSDPAKLLALLIDSYVTVITSTTDLSVAFNSSTAMRGQSGAAELLDIQRRYVARWIDLLIQVDPGLRRDQGAVAVHAALSIVNDAVRMRRGVNHPEFAARMAYLMKGVLDV</sequence>
<dbReference type="Gene3D" id="1.10.10.60">
    <property type="entry name" value="Homeodomain-like"/>
    <property type="match status" value="2"/>
</dbReference>
<evidence type="ECO:0000313" key="6">
    <source>
        <dbReference type="EMBL" id="ACY23638.1"/>
    </source>
</evidence>
<gene>
    <name evidence="6" type="ordered locus">Gbro_4505</name>
</gene>
<proteinExistence type="predicted"/>
<dbReference type="STRING" id="526226.Gbro_4505"/>
<dbReference type="InterPro" id="IPR050109">
    <property type="entry name" value="HTH-type_TetR-like_transc_reg"/>
</dbReference>
<dbReference type="KEGG" id="gbr:Gbro_4505"/>